<protein>
    <submittedName>
        <fullName evidence="2">Uncharacterized protein</fullName>
    </submittedName>
</protein>
<proteinExistence type="predicted"/>
<evidence type="ECO:0000313" key="1">
    <source>
        <dbReference type="Proteomes" id="UP000887580"/>
    </source>
</evidence>
<organism evidence="1 2">
    <name type="scientific">Panagrolaimus sp. PS1159</name>
    <dbReference type="NCBI Taxonomy" id="55785"/>
    <lineage>
        <taxon>Eukaryota</taxon>
        <taxon>Metazoa</taxon>
        <taxon>Ecdysozoa</taxon>
        <taxon>Nematoda</taxon>
        <taxon>Chromadorea</taxon>
        <taxon>Rhabditida</taxon>
        <taxon>Tylenchina</taxon>
        <taxon>Panagrolaimomorpha</taxon>
        <taxon>Panagrolaimoidea</taxon>
        <taxon>Panagrolaimidae</taxon>
        <taxon>Panagrolaimus</taxon>
    </lineage>
</organism>
<name>A0AC35FLU5_9BILA</name>
<sequence length="103" mass="11583">MSETPLNTLTASQEEEFECKDVSGGRILGAAEFYYNTSKTKISINRFFQKLDTAMLLLKLGNSADELKEELNKLLEAIDRMTLQAENMDLSELSETTIDAEIL</sequence>
<dbReference type="WBParaSite" id="PS1159_v2.g18789.t2">
    <property type="protein sequence ID" value="PS1159_v2.g18789.t2"/>
    <property type="gene ID" value="PS1159_v2.g18789"/>
</dbReference>
<dbReference type="Proteomes" id="UP000887580">
    <property type="component" value="Unplaced"/>
</dbReference>
<evidence type="ECO:0000313" key="2">
    <source>
        <dbReference type="WBParaSite" id="PS1159_v2.g18789.t2"/>
    </source>
</evidence>
<reference evidence="2" key="1">
    <citation type="submission" date="2022-11" db="UniProtKB">
        <authorList>
            <consortium name="WormBaseParasite"/>
        </authorList>
    </citation>
    <scope>IDENTIFICATION</scope>
</reference>
<accession>A0AC35FLU5</accession>